<dbReference type="SUPFAM" id="SSF52058">
    <property type="entry name" value="L domain-like"/>
    <property type="match status" value="1"/>
</dbReference>
<evidence type="ECO:0000313" key="2">
    <source>
        <dbReference type="EMBL" id="QKH87288.1"/>
    </source>
</evidence>
<gene>
    <name evidence="2" type="ORF">FOC69_09910</name>
</gene>
<proteinExistence type="predicted"/>
<dbReference type="InterPro" id="IPR053139">
    <property type="entry name" value="Surface_bspA-like"/>
</dbReference>
<dbReference type="EMBL" id="CP054003">
    <property type="protein sequence ID" value="QKH87288.1"/>
    <property type="molecule type" value="Genomic_DNA"/>
</dbReference>
<feature type="domain" description="Ig-like" evidence="1">
    <location>
        <begin position="55"/>
        <end position="120"/>
    </location>
</feature>
<dbReference type="Gene3D" id="3.80.10.10">
    <property type="entry name" value="Ribonuclease Inhibitor"/>
    <property type="match status" value="1"/>
</dbReference>
<dbReference type="PANTHER" id="PTHR45661:SF3">
    <property type="entry name" value="IG-LIKE DOMAIN-CONTAINING PROTEIN"/>
    <property type="match status" value="1"/>
</dbReference>
<dbReference type="Proteomes" id="UP000501467">
    <property type="component" value="Chromosome"/>
</dbReference>
<sequence length="425" mass="47138">MKSLKEFTPGTKYTYDITINADDLKVEMTGSINEWEPGETTTEVLLESLSIKQLPDKRVYALEENIDLSGLKVLGNYDDGKQRPVNVGIEHISGFSSSIPVEEQNVVITIEDKQVSFPVQIAPVRVENGVLSEVLNGYDEIVLPNHVTSVSKKAFYEKKIIKVVLNEGLKSIGEDAFFASTVREVIFPSTLEHLEADVFYHCRNLKLIDLSHTKITKLPTGTFAYTGVERVLLPEGLKEIGSQAFINTSRLEVIEIPENVKIIGREAFRESGIKTAKLPNGIAIIAGAAFYHCPELTDVITYGPVSDDYPDAIIQTYCFEGCPKLTRFEIPQSIRILEQGLLGGNRKVGQLTIPANVVKIHFSAFGETGIKEVKVKAINPPQAVFDVMWYGFPNDVTTISVFAGSVERYKTEKGWKDFASKITSL</sequence>
<reference evidence="2 3" key="1">
    <citation type="submission" date="2020-05" db="EMBL/GenBank/DDBJ databases">
        <title>FDA dAtabase for Regulatory Grade micrObial Sequences (FDA-ARGOS): Supporting development and validation of Infectious Disease Dx tests.</title>
        <authorList>
            <person name="Bojja K."/>
            <person name="Kessler A."/>
            <person name="Tallon L."/>
            <person name="Sadzewicz L."/>
            <person name="Zhao X."/>
            <person name="Vavikolanu K."/>
            <person name="Mehta A."/>
            <person name="Aluvathingal J."/>
            <person name="Nadendla S."/>
            <person name="Myers T."/>
            <person name="Yan Y."/>
            <person name="Sichtig H."/>
        </authorList>
    </citation>
    <scope>NUCLEOTIDE SEQUENCE [LARGE SCALE GENOMIC DNA]</scope>
    <source>
        <strain evidence="2 3">FDAARGOS_763</strain>
    </source>
</reference>
<dbReference type="Pfam" id="PF07523">
    <property type="entry name" value="Big_3"/>
    <property type="match status" value="1"/>
</dbReference>
<dbReference type="AlphaFoldDB" id="A0AAP9NHP7"/>
<dbReference type="Gene3D" id="2.60.40.2630">
    <property type="match status" value="1"/>
</dbReference>
<dbReference type="InterPro" id="IPR026906">
    <property type="entry name" value="LRR_5"/>
</dbReference>
<dbReference type="PANTHER" id="PTHR45661">
    <property type="entry name" value="SURFACE ANTIGEN"/>
    <property type="match status" value="1"/>
</dbReference>
<dbReference type="Gene3D" id="2.60.40.3630">
    <property type="match status" value="1"/>
</dbReference>
<evidence type="ECO:0000259" key="1">
    <source>
        <dbReference type="Pfam" id="PF07523"/>
    </source>
</evidence>
<protein>
    <submittedName>
        <fullName evidence="2">Leucine-rich repeat protein</fullName>
    </submittedName>
</protein>
<accession>A0AAP9NHP7</accession>
<dbReference type="InterPro" id="IPR032675">
    <property type="entry name" value="LRR_dom_sf"/>
</dbReference>
<organism evidence="2 3">
    <name type="scientific">Bacteroides fragilis</name>
    <dbReference type="NCBI Taxonomy" id="817"/>
    <lineage>
        <taxon>Bacteria</taxon>
        <taxon>Pseudomonadati</taxon>
        <taxon>Bacteroidota</taxon>
        <taxon>Bacteroidia</taxon>
        <taxon>Bacteroidales</taxon>
        <taxon>Bacteroidaceae</taxon>
        <taxon>Bacteroides</taxon>
    </lineage>
</organism>
<evidence type="ECO:0000313" key="3">
    <source>
        <dbReference type="Proteomes" id="UP000501467"/>
    </source>
</evidence>
<dbReference type="InterPro" id="IPR022038">
    <property type="entry name" value="Ig-like_bact"/>
</dbReference>
<name>A0AAP9NHP7_BACFG</name>
<dbReference type="Pfam" id="PF13306">
    <property type="entry name" value="LRR_5"/>
    <property type="match status" value="2"/>
</dbReference>